<dbReference type="SMR" id="A2DMY0"/>
<dbReference type="EMBL" id="DS113221">
    <property type="protein sequence ID" value="EAY18157.1"/>
    <property type="molecule type" value="Genomic_DNA"/>
</dbReference>
<dbReference type="InParanoid" id="A2DMY0"/>
<dbReference type="AlphaFoldDB" id="A2DMY0"/>
<accession>A2DMY0</accession>
<proteinExistence type="predicted"/>
<evidence type="ECO:0000256" key="1">
    <source>
        <dbReference type="SAM" id="MobiDB-lite"/>
    </source>
</evidence>
<reference evidence="2" key="2">
    <citation type="journal article" date="2007" name="Science">
        <title>Draft genome sequence of the sexually transmitted pathogen Trichomonas vaginalis.</title>
        <authorList>
            <person name="Carlton J.M."/>
            <person name="Hirt R.P."/>
            <person name="Silva J.C."/>
            <person name="Delcher A.L."/>
            <person name="Schatz M."/>
            <person name="Zhao Q."/>
            <person name="Wortman J.R."/>
            <person name="Bidwell S.L."/>
            <person name="Alsmark U.C.M."/>
            <person name="Besteiro S."/>
            <person name="Sicheritz-Ponten T."/>
            <person name="Noel C.J."/>
            <person name="Dacks J.B."/>
            <person name="Foster P.G."/>
            <person name="Simillion C."/>
            <person name="Van de Peer Y."/>
            <person name="Miranda-Saavedra D."/>
            <person name="Barton G.J."/>
            <person name="Westrop G.D."/>
            <person name="Mueller S."/>
            <person name="Dessi D."/>
            <person name="Fiori P.L."/>
            <person name="Ren Q."/>
            <person name="Paulsen I."/>
            <person name="Zhang H."/>
            <person name="Bastida-Corcuera F.D."/>
            <person name="Simoes-Barbosa A."/>
            <person name="Brown M.T."/>
            <person name="Hayes R.D."/>
            <person name="Mukherjee M."/>
            <person name="Okumura C.Y."/>
            <person name="Schneider R."/>
            <person name="Smith A.J."/>
            <person name="Vanacova S."/>
            <person name="Villalvazo M."/>
            <person name="Haas B.J."/>
            <person name="Pertea M."/>
            <person name="Feldblyum T.V."/>
            <person name="Utterback T.R."/>
            <person name="Shu C.L."/>
            <person name="Osoegawa K."/>
            <person name="de Jong P.J."/>
            <person name="Hrdy I."/>
            <person name="Horvathova L."/>
            <person name="Zubacova Z."/>
            <person name="Dolezal P."/>
            <person name="Malik S.B."/>
            <person name="Logsdon J.M. Jr."/>
            <person name="Henze K."/>
            <person name="Gupta A."/>
            <person name="Wang C.C."/>
            <person name="Dunne R.L."/>
            <person name="Upcroft J.A."/>
            <person name="Upcroft P."/>
            <person name="White O."/>
            <person name="Salzberg S.L."/>
            <person name="Tang P."/>
            <person name="Chiu C.-H."/>
            <person name="Lee Y.-S."/>
            <person name="Embley T.M."/>
            <person name="Coombs G.H."/>
            <person name="Mottram J.C."/>
            <person name="Tachezy J."/>
            <person name="Fraser-Liggett C.M."/>
            <person name="Johnson P.J."/>
        </authorList>
    </citation>
    <scope>NUCLEOTIDE SEQUENCE [LARGE SCALE GENOMIC DNA]</scope>
    <source>
        <strain evidence="2">G3</strain>
    </source>
</reference>
<gene>
    <name evidence="2" type="ORF">TVAG_122230</name>
</gene>
<dbReference type="VEuPathDB" id="TrichDB:TVAG_122230"/>
<dbReference type="KEGG" id="tva:5463661"/>
<reference evidence="2" key="1">
    <citation type="submission" date="2006-10" db="EMBL/GenBank/DDBJ databases">
        <authorList>
            <person name="Amadeo P."/>
            <person name="Zhao Q."/>
            <person name="Wortman J."/>
            <person name="Fraser-Liggett C."/>
            <person name="Carlton J."/>
        </authorList>
    </citation>
    <scope>NUCLEOTIDE SEQUENCE</scope>
    <source>
        <strain evidence="2">G3</strain>
    </source>
</reference>
<evidence type="ECO:0000313" key="3">
    <source>
        <dbReference type="Proteomes" id="UP000001542"/>
    </source>
</evidence>
<dbReference type="RefSeq" id="XP_001579143.1">
    <property type="nucleotide sequence ID" value="XM_001579093.1"/>
</dbReference>
<evidence type="ECO:0000313" key="2">
    <source>
        <dbReference type="EMBL" id="EAY18157.1"/>
    </source>
</evidence>
<feature type="region of interest" description="Disordered" evidence="1">
    <location>
        <begin position="249"/>
        <end position="280"/>
    </location>
</feature>
<sequence length="280" mass="30907">MKTGGLGLGLGLGLKKNQPQEEPEIQINDGMLIEDIDNSVARDIISVFEKNQAASNAPPLEDAAFIESSLKLIQEETKAQIFGPLMSVAHQIDSGISTVNDFKTELSKSQADLLNAPHARNPPTQFITRSVDRLQSKSIEISQILSAYTAKFQAFESIQQQNPIGKILKSEHHALIRVASKVAQVRSRYEALRNEMLQKLPTNILTKFEESMDSSEQASTSDIIETNYQSYITEKKNKFDKWREEIDLFGESTAPPPAQTTKFSLGAKPALGGSKLSTSK</sequence>
<dbReference type="OrthoDB" id="10653601at2759"/>
<name>A2DMY0_TRIV3</name>
<keyword evidence="3" id="KW-1185">Reference proteome</keyword>
<dbReference type="VEuPathDB" id="TrichDB:TVAGG3_1010310"/>
<protein>
    <submittedName>
        <fullName evidence="2">Uncharacterized protein</fullName>
    </submittedName>
</protein>
<organism evidence="2 3">
    <name type="scientific">Trichomonas vaginalis (strain ATCC PRA-98 / G3)</name>
    <dbReference type="NCBI Taxonomy" id="412133"/>
    <lineage>
        <taxon>Eukaryota</taxon>
        <taxon>Metamonada</taxon>
        <taxon>Parabasalia</taxon>
        <taxon>Trichomonadida</taxon>
        <taxon>Trichomonadidae</taxon>
        <taxon>Trichomonas</taxon>
    </lineage>
</organism>
<dbReference type="Proteomes" id="UP000001542">
    <property type="component" value="Unassembled WGS sequence"/>
</dbReference>